<evidence type="ECO:0000256" key="1">
    <source>
        <dbReference type="SAM" id="MobiDB-lite"/>
    </source>
</evidence>
<dbReference type="Proteomes" id="UP000232323">
    <property type="component" value="Unassembled WGS sequence"/>
</dbReference>
<feature type="region of interest" description="Disordered" evidence="1">
    <location>
        <begin position="152"/>
        <end position="204"/>
    </location>
</feature>
<dbReference type="GO" id="GO:0016747">
    <property type="term" value="F:acyltransferase activity, transferring groups other than amino-acyl groups"/>
    <property type="evidence" value="ECO:0007669"/>
    <property type="project" value="InterPro"/>
</dbReference>
<feature type="domain" description="N-acetyltransferase" evidence="2">
    <location>
        <begin position="229"/>
        <end position="320"/>
    </location>
</feature>
<dbReference type="PANTHER" id="PTHR47489:SF2">
    <property type="entry name" value="GCN5-RELATED N-ACETYLTRANSFERASE 5, CHLOROPLASTIC"/>
    <property type="match status" value="1"/>
</dbReference>
<comment type="caution">
    <text evidence="3">The sequence shown here is derived from an EMBL/GenBank/DDBJ whole genome shotgun (WGS) entry which is preliminary data.</text>
</comment>
<dbReference type="InterPro" id="IPR000182">
    <property type="entry name" value="GNAT_dom"/>
</dbReference>
<keyword evidence="4" id="KW-1185">Reference proteome</keyword>
<dbReference type="SUPFAM" id="SSF55729">
    <property type="entry name" value="Acyl-CoA N-acyltransferases (Nat)"/>
    <property type="match status" value="1"/>
</dbReference>
<dbReference type="PROSITE" id="PS51186">
    <property type="entry name" value="GNAT"/>
    <property type="match status" value="1"/>
</dbReference>
<evidence type="ECO:0000313" key="4">
    <source>
        <dbReference type="Proteomes" id="UP000232323"/>
    </source>
</evidence>
<sequence length="320" mass="35304">MLSLRSTNAGIGVSHSSVPVTTCFTSRQPLPFSWQSSCITRDMHVRCQQQEVAQVSTNTTIDTALLNFSFQRELDGGLLTISPLQRDWLEETTDLMTAAFADSDSTKLSMYSKFLRRQISSYLKSHMAMIPNTVVLTAVWRPAHISCSTYHGASNSASAREGGSGSDDDTASQARVTEPSGRPYDNASERPLVDGGLASSSTGGLNSVQGPQLWGAAEISLNARTRERHLTLNPPDNEPYLCNMAVAIRHRRKGVAKLLLQSAEQVSNIAGKKRMYLHLRLQDNVPSMLYNKAGFKAVEEDPWIVEVFGMDRCYLMLKEL</sequence>
<protein>
    <recommendedName>
        <fullName evidence="2">N-acetyltransferase domain-containing protein</fullName>
    </recommendedName>
</protein>
<dbReference type="OrthoDB" id="2017234at2759"/>
<name>A0A250XL11_9CHLO</name>
<dbReference type="EMBL" id="BEGY01000107">
    <property type="protein sequence ID" value="GAX83768.1"/>
    <property type="molecule type" value="Genomic_DNA"/>
</dbReference>
<dbReference type="Gene3D" id="3.40.630.30">
    <property type="match status" value="1"/>
</dbReference>
<reference evidence="3 4" key="1">
    <citation type="submission" date="2017-08" db="EMBL/GenBank/DDBJ databases">
        <title>Acidophilic green algal genome provides insights into adaptation to an acidic environment.</title>
        <authorList>
            <person name="Hirooka S."/>
            <person name="Hirose Y."/>
            <person name="Kanesaki Y."/>
            <person name="Higuchi S."/>
            <person name="Fujiwara T."/>
            <person name="Onuma R."/>
            <person name="Era A."/>
            <person name="Ohbayashi R."/>
            <person name="Uzuka A."/>
            <person name="Nozaki H."/>
            <person name="Yoshikawa H."/>
            <person name="Miyagishima S.Y."/>
        </authorList>
    </citation>
    <scope>NUCLEOTIDE SEQUENCE [LARGE SCALE GENOMIC DNA]</scope>
    <source>
        <strain evidence="3 4">NIES-2499</strain>
    </source>
</reference>
<dbReference type="PANTHER" id="PTHR47489">
    <property type="entry name" value="ACYL-COA N-ACYLTRANSFERASES (NAT) SUPERFAMILY PROTEIN"/>
    <property type="match status" value="1"/>
</dbReference>
<accession>A0A250XL11</accession>
<dbReference type="AlphaFoldDB" id="A0A250XL11"/>
<dbReference type="Pfam" id="PF00583">
    <property type="entry name" value="Acetyltransf_1"/>
    <property type="match status" value="1"/>
</dbReference>
<dbReference type="CDD" id="cd04301">
    <property type="entry name" value="NAT_SF"/>
    <property type="match status" value="1"/>
</dbReference>
<gene>
    <name evidence="3" type="ORF">CEUSTIGMA_g11193.t1</name>
</gene>
<organism evidence="3 4">
    <name type="scientific">Chlamydomonas eustigma</name>
    <dbReference type="NCBI Taxonomy" id="1157962"/>
    <lineage>
        <taxon>Eukaryota</taxon>
        <taxon>Viridiplantae</taxon>
        <taxon>Chlorophyta</taxon>
        <taxon>core chlorophytes</taxon>
        <taxon>Chlorophyceae</taxon>
        <taxon>CS clade</taxon>
        <taxon>Chlamydomonadales</taxon>
        <taxon>Chlamydomonadaceae</taxon>
        <taxon>Chlamydomonas</taxon>
    </lineage>
</organism>
<dbReference type="InterPro" id="IPR016181">
    <property type="entry name" value="Acyl_CoA_acyltransferase"/>
</dbReference>
<evidence type="ECO:0000313" key="3">
    <source>
        <dbReference type="EMBL" id="GAX83768.1"/>
    </source>
</evidence>
<evidence type="ECO:0000259" key="2">
    <source>
        <dbReference type="PROSITE" id="PS51186"/>
    </source>
</evidence>
<proteinExistence type="predicted"/>